<evidence type="ECO:0000313" key="5">
    <source>
        <dbReference type="Proteomes" id="UP000664277"/>
    </source>
</evidence>
<evidence type="ECO:0000313" key="4">
    <source>
        <dbReference type="EMBL" id="MBN8659618.1"/>
    </source>
</evidence>
<dbReference type="InterPro" id="IPR005913">
    <property type="entry name" value="dTDP_dehydrorham_reduct"/>
</dbReference>
<comment type="similarity">
    <text evidence="1 2">Belongs to the dTDP-4-dehydrorhamnose reductase family.</text>
</comment>
<dbReference type="SUPFAM" id="SSF51735">
    <property type="entry name" value="NAD(P)-binding Rossmann-fold domains"/>
    <property type="match status" value="1"/>
</dbReference>
<dbReference type="InterPro" id="IPR029903">
    <property type="entry name" value="RmlD-like-bd"/>
</dbReference>
<dbReference type="GO" id="GO:0008831">
    <property type="term" value="F:dTDP-4-dehydrorhamnose reductase activity"/>
    <property type="evidence" value="ECO:0007669"/>
    <property type="project" value="UniProtKB-EC"/>
</dbReference>
<dbReference type="AlphaFoldDB" id="A0A8J7PDE5"/>
<dbReference type="UniPathway" id="UPA00124"/>
<feature type="domain" description="RmlD-like substrate binding" evidence="3">
    <location>
        <begin position="1"/>
        <end position="269"/>
    </location>
</feature>
<comment type="function">
    <text evidence="2">Catalyzes the reduction of dTDP-6-deoxy-L-lyxo-4-hexulose to yield dTDP-L-rhamnose.</text>
</comment>
<evidence type="ECO:0000256" key="1">
    <source>
        <dbReference type="ARBA" id="ARBA00010944"/>
    </source>
</evidence>
<dbReference type="Pfam" id="PF04321">
    <property type="entry name" value="RmlD_sub_bind"/>
    <property type="match status" value="1"/>
</dbReference>
<dbReference type="CDD" id="cd05254">
    <property type="entry name" value="dTDP_HR_like_SDR_e"/>
    <property type="match status" value="1"/>
</dbReference>
<accession>A0A8J7PDE5</accession>
<dbReference type="InterPro" id="IPR036291">
    <property type="entry name" value="NAD(P)-bd_dom_sf"/>
</dbReference>
<reference evidence="4" key="1">
    <citation type="submission" date="2021-02" db="EMBL/GenBank/DDBJ databases">
        <title>Genome-Resolved Metagenomics of a Microbial Community Performing Photosynthetic Biological Nutrient Removal.</title>
        <authorList>
            <person name="Mcdaniel E.A."/>
        </authorList>
    </citation>
    <scope>NUCLEOTIDE SEQUENCE</scope>
    <source>
        <strain evidence="4">UWPOB_OBS1</strain>
    </source>
</reference>
<keyword evidence="2" id="KW-0560">Oxidoreductase</keyword>
<dbReference type="Gene3D" id="3.40.50.720">
    <property type="entry name" value="NAD(P)-binding Rossmann-like Domain"/>
    <property type="match status" value="1"/>
</dbReference>
<protein>
    <recommendedName>
        <fullName evidence="2">dTDP-4-dehydrorhamnose reductase</fullName>
        <ecNumber evidence="2">1.1.1.133</ecNumber>
    </recommendedName>
</protein>
<dbReference type="PANTHER" id="PTHR10491">
    <property type="entry name" value="DTDP-4-DEHYDRORHAMNOSE REDUCTASE"/>
    <property type="match status" value="1"/>
</dbReference>
<dbReference type="EMBL" id="JAFLCK010000004">
    <property type="protein sequence ID" value="MBN8659618.1"/>
    <property type="molecule type" value="Genomic_DNA"/>
</dbReference>
<organism evidence="4 5">
    <name type="scientific">Candidatus Obscuribacter phosphatis</name>
    <dbReference type="NCBI Taxonomy" id="1906157"/>
    <lineage>
        <taxon>Bacteria</taxon>
        <taxon>Bacillati</taxon>
        <taxon>Candidatus Melainabacteria</taxon>
        <taxon>Candidatus Obscuribacterales</taxon>
        <taxon>Candidatus Obscuribacteraceae</taxon>
        <taxon>Candidatus Obscuribacter</taxon>
    </lineage>
</organism>
<dbReference type="EC" id="1.1.1.133" evidence="2"/>
<evidence type="ECO:0000256" key="2">
    <source>
        <dbReference type="RuleBase" id="RU364082"/>
    </source>
</evidence>
<comment type="caution">
    <text evidence="4">The sequence shown here is derived from an EMBL/GenBank/DDBJ whole genome shotgun (WGS) entry which is preliminary data.</text>
</comment>
<comment type="pathway">
    <text evidence="2">Carbohydrate biosynthesis; dTDP-L-rhamnose biosynthesis.</text>
</comment>
<proteinExistence type="inferred from homology"/>
<name>A0A8J7PDE5_9BACT</name>
<dbReference type="Proteomes" id="UP000664277">
    <property type="component" value="Unassembled WGS sequence"/>
</dbReference>
<gene>
    <name evidence="4" type="ORF">J0M35_04600</name>
</gene>
<keyword evidence="2" id="KW-0521">NADP</keyword>
<dbReference type="GO" id="GO:0019305">
    <property type="term" value="P:dTDP-rhamnose biosynthetic process"/>
    <property type="evidence" value="ECO:0007669"/>
    <property type="project" value="UniProtKB-UniPathway"/>
</dbReference>
<dbReference type="GO" id="GO:0005829">
    <property type="term" value="C:cytosol"/>
    <property type="evidence" value="ECO:0007669"/>
    <property type="project" value="TreeGrafter"/>
</dbReference>
<evidence type="ECO:0000259" key="3">
    <source>
        <dbReference type="Pfam" id="PF04321"/>
    </source>
</evidence>
<dbReference type="PANTHER" id="PTHR10491:SF4">
    <property type="entry name" value="METHIONINE ADENOSYLTRANSFERASE 2 SUBUNIT BETA"/>
    <property type="match status" value="1"/>
</dbReference>
<sequence length="291" mass="31819">MRDLVIGASGQVGGALVDFLRGHGVDAIGTYSSHNPPHFPLRHLDISDKAKVLSLLEELCPRHVYLSSSFTNVEGCEEDPELSHRVNVLGVENVFAACQQVGSKLIYFSSDYVFDGLSGPYREDSPVSPISVYGRHKVMAEKLVLASADSLVLRTTVVYGQEWQGKNFVIRLVKSLLDGKAIKVPSDQVGNPTFSRNLAEAAALLADCANGIYNVAGLERVSRYQFAREAAYVFGLDEDLVIPVQTSELGQKAARPLEGGLVMEKLQAKLPKLEIIGCRKGLQLLHKELER</sequence>